<dbReference type="OrthoDB" id="288647at2"/>
<dbReference type="Proteomes" id="UP000317171">
    <property type="component" value="Chromosome"/>
</dbReference>
<dbReference type="KEGG" id="gaz:Pan241w_51710"/>
<dbReference type="Pfam" id="PF04892">
    <property type="entry name" value="VanZ"/>
    <property type="match status" value="1"/>
</dbReference>
<dbReference type="NCBIfam" id="NF037970">
    <property type="entry name" value="vanZ_1"/>
    <property type="match status" value="1"/>
</dbReference>
<protein>
    <submittedName>
        <fullName evidence="3">VanZ like family protein</fullName>
    </submittedName>
</protein>
<feature type="transmembrane region" description="Helical" evidence="1">
    <location>
        <begin position="7"/>
        <end position="26"/>
    </location>
</feature>
<feature type="domain" description="VanZ-like" evidence="2">
    <location>
        <begin position="40"/>
        <end position="117"/>
    </location>
</feature>
<evidence type="ECO:0000256" key="1">
    <source>
        <dbReference type="SAM" id="Phobius"/>
    </source>
</evidence>
<name>A0A517RMH5_9PLAN</name>
<sequence>MNRYQTLIRTGLILYWVLLFTATHIPLKKGTLPQGTDVPLHFIAYAGLSFLLTWWLSLRWDKLTLKRLLAVFVGVSLFGILDELLQGIPVLQREPSLDDWVADTLGGLLGITLYLLVHKPLQHLVRKFKKHDEKP</sequence>
<feature type="transmembrane region" description="Helical" evidence="1">
    <location>
        <begin position="100"/>
        <end position="117"/>
    </location>
</feature>
<evidence type="ECO:0000313" key="3">
    <source>
        <dbReference type="EMBL" id="QDT45054.1"/>
    </source>
</evidence>
<feature type="transmembrane region" description="Helical" evidence="1">
    <location>
        <begin position="38"/>
        <end position="56"/>
    </location>
</feature>
<evidence type="ECO:0000313" key="4">
    <source>
        <dbReference type="Proteomes" id="UP000317171"/>
    </source>
</evidence>
<keyword evidence="1" id="KW-0472">Membrane</keyword>
<dbReference type="PANTHER" id="PTHR28008:SF1">
    <property type="entry name" value="DOMAIN PROTEIN, PUTATIVE (AFU_ORTHOLOGUE AFUA_3G10980)-RELATED"/>
    <property type="match status" value="1"/>
</dbReference>
<dbReference type="EMBL" id="CP036269">
    <property type="protein sequence ID" value="QDT45054.1"/>
    <property type="molecule type" value="Genomic_DNA"/>
</dbReference>
<keyword evidence="4" id="KW-1185">Reference proteome</keyword>
<proteinExistence type="predicted"/>
<dbReference type="PANTHER" id="PTHR28008">
    <property type="entry name" value="DOMAIN PROTEIN, PUTATIVE (AFU_ORTHOLOGUE AFUA_3G10980)-RELATED"/>
    <property type="match status" value="1"/>
</dbReference>
<accession>A0A517RMH5</accession>
<keyword evidence="1" id="KW-0812">Transmembrane</keyword>
<keyword evidence="1" id="KW-1133">Transmembrane helix</keyword>
<evidence type="ECO:0000259" key="2">
    <source>
        <dbReference type="Pfam" id="PF04892"/>
    </source>
</evidence>
<dbReference type="InterPro" id="IPR006976">
    <property type="entry name" value="VanZ-like"/>
</dbReference>
<dbReference type="RefSeq" id="WP_145221030.1">
    <property type="nucleotide sequence ID" value="NZ_CP036269.1"/>
</dbReference>
<organism evidence="3 4">
    <name type="scientific">Gimesia alba</name>
    <dbReference type="NCBI Taxonomy" id="2527973"/>
    <lineage>
        <taxon>Bacteria</taxon>
        <taxon>Pseudomonadati</taxon>
        <taxon>Planctomycetota</taxon>
        <taxon>Planctomycetia</taxon>
        <taxon>Planctomycetales</taxon>
        <taxon>Planctomycetaceae</taxon>
        <taxon>Gimesia</taxon>
    </lineage>
</organism>
<reference evidence="3 4" key="1">
    <citation type="submission" date="2019-02" db="EMBL/GenBank/DDBJ databases">
        <title>Deep-cultivation of Planctomycetes and their phenomic and genomic characterization uncovers novel biology.</title>
        <authorList>
            <person name="Wiegand S."/>
            <person name="Jogler M."/>
            <person name="Boedeker C."/>
            <person name="Pinto D."/>
            <person name="Vollmers J."/>
            <person name="Rivas-Marin E."/>
            <person name="Kohn T."/>
            <person name="Peeters S.H."/>
            <person name="Heuer A."/>
            <person name="Rast P."/>
            <person name="Oberbeckmann S."/>
            <person name="Bunk B."/>
            <person name="Jeske O."/>
            <person name="Meyerdierks A."/>
            <person name="Storesund J.E."/>
            <person name="Kallscheuer N."/>
            <person name="Luecker S."/>
            <person name="Lage O.M."/>
            <person name="Pohl T."/>
            <person name="Merkel B.J."/>
            <person name="Hornburger P."/>
            <person name="Mueller R.-W."/>
            <person name="Bruemmer F."/>
            <person name="Labrenz M."/>
            <person name="Spormann A.M."/>
            <person name="Op den Camp H."/>
            <person name="Overmann J."/>
            <person name="Amann R."/>
            <person name="Jetten M.S.M."/>
            <person name="Mascher T."/>
            <person name="Medema M.H."/>
            <person name="Devos D.P."/>
            <person name="Kaster A.-K."/>
            <person name="Ovreas L."/>
            <person name="Rohde M."/>
            <person name="Galperin M.Y."/>
            <person name="Jogler C."/>
        </authorList>
    </citation>
    <scope>NUCLEOTIDE SEQUENCE [LARGE SCALE GENOMIC DNA]</scope>
    <source>
        <strain evidence="3 4">Pan241w</strain>
    </source>
</reference>
<dbReference type="AlphaFoldDB" id="A0A517RMH5"/>
<gene>
    <name evidence="3" type="ORF">Pan241w_51710</name>
</gene>
<feature type="transmembrane region" description="Helical" evidence="1">
    <location>
        <begin position="68"/>
        <end position="88"/>
    </location>
</feature>